<dbReference type="Gene3D" id="2.40.110.10">
    <property type="entry name" value="Butyryl-CoA Dehydrogenase, subunit A, domain 2"/>
    <property type="match status" value="1"/>
</dbReference>
<dbReference type="PANTHER" id="PTHR43884:SF12">
    <property type="entry name" value="ISOVALERYL-COA DEHYDROGENASE, MITOCHONDRIAL-RELATED"/>
    <property type="match status" value="1"/>
</dbReference>
<organism evidence="10 11">
    <name type="scientific">Saccharopolyspora spinosa</name>
    <dbReference type="NCBI Taxonomy" id="60894"/>
    <lineage>
        <taxon>Bacteria</taxon>
        <taxon>Bacillati</taxon>
        <taxon>Actinomycetota</taxon>
        <taxon>Actinomycetes</taxon>
        <taxon>Pseudonocardiales</taxon>
        <taxon>Pseudonocardiaceae</taxon>
        <taxon>Saccharopolyspora</taxon>
    </lineage>
</organism>
<dbReference type="InterPro" id="IPR046373">
    <property type="entry name" value="Acyl-CoA_Oxase/DH_mid-dom_sf"/>
</dbReference>
<dbReference type="EMBL" id="PJNB01000001">
    <property type="protein sequence ID" value="PKW16288.1"/>
    <property type="molecule type" value="Genomic_DNA"/>
</dbReference>
<proteinExistence type="inferred from homology"/>
<dbReference type="Pfam" id="PF00441">
    <property type="entry name" value="Acyl-CoA_dh_1"/>
    <property type="match status" value="1"/>
</dbReference>
<accession>A0A2N3Y046</accession>
<evidence type="ECO:0000256" key="3">
    <source>
        <dbReference type="ARBA" id="ARBA00022630"/>
    </source>
</evidence>
<dbReference type="SUPFAM" id="SSF56645">
    <property type="entry name" value="Acyl-CoA dehydrogenase NM domain-like"/>
    <property type="match status" value="1"/>
</dbReference>
<dbReference type="InterPro" id="IPR009100">
    <property type="entry name" value="AcylCoA_DH/oxidase_NM_dom_sf"/>
</dbReference>
<dbReference type="Gene3D" id="1.10.540.10">
    <property type="entry name" value="Acyl-CoA dehydrogenase/oxidase, N-terminal domain"/>
    <property type="match status" value="1"/>
</dbReference>
<evidence type="ECO:0000313" key="10">
    <source>
        <dbReference type="EMBL" id="PKW16288.1"/>
    </source>
</evidence>
<dbReference type="SUPFAM" id="SSF47203">
    <property type="entry name" value="Acyl-CoA dehydrogenase C-terminal domain-like"/>
    <property type="match status" value="1"/>
</dbReference>
<dbReference type="InterPro" id="IPR036250">
    <property type="entry name" value="AcylCo_DH-like_C"/>
</dbReference>
<evidence type="ECO:0000313" key="11">
    <source>
        <dbReference type="Proteomes" id="UP000233786"/>
    </source>
</evidence>
<evidence type="ECO:0000256" key="6">
    <source>
        <dbReference type="SAM" id="MobiDB-lite"/>
    </source>
</evidence>
<feature type="domain" description="Acyl-CoA dehydrogenase/oxidase C-terminal" evidence="7">
    <location>
        <begin position="312"/>
        <end position="422"/>
    </location>
</feature>
<evidence type="ECO:0000256" key="1">
    <source>
        <dbReference type="ARBA" id="ARBA00001974"/>
    </source>
</evidence>
<dbReference type="InterPro" id="IPR009075">
    <property type="entry name" value="AcylCo_DH/oxidase_C"/>
</dbReference>
<dbReference type="Pfam" id="PF02770">
    <property type="entry name" value="Acyl-CoA_dh_M"/>
    <property type="match status" value="1"/>
</dbReference>
<reference evidence="10" key="1">
    <citation type="submission" date="2017-12" db="EMBL/GenBank/DDBJ databases">
        <title>Sequencing the genomes of 1000 Actinobacteria strains.</title>
        <authorList>
            <person name="Klenk H.-P."/>
        </authorList>
    </citation>
    <scope>NUCLEOTIDE SEQUENCE [LARGE SCALE GENOMIC DNA]</scope>
    <source>
        <strain evidence="10">DSM 44228</strain>
    </source>
</reference>
<name>A0A2N3Y046_SACSN</name>
<keyword evidence="5" id="KW-0560">Oxidoreductase</keyword>
<comment type="cofactor">
    <cofactor evidence="1 5">
        <name>FAD</name>
        <dbReference type="ChEBI" id="CHEBI:57692"/>
    </cofactor>
</comment>
<evidence type="ECO:0000259" key="8">
    <source>
        <dbReference type="Pfam" id="PF02770"/>
    </source>
</evidence>
<dbReference type="OrthoDB" id="3690870at2"/>
<evidence type="ECO:0000259" key="7">
    <source>
        <dbReference type="Pfam" id="PF00441"/>
    </source>
</evidence>
<evidence type="ECO:0000256" key="5">
    <source>
        <dbReference type="RuleBase" id="RU362125"/>
    </source>
</evidence>
<dbReference type="InterPro" id="IPR013786">
    <property type="entry name" value="AcylCoA_DH/ox_N"/>
</dbReference>
<feature type="region of interest" description="Disordered" evidence="6">
    <location>
        <begin position="272"/>
        <end position="308"/>
    </location>
</feature>
<comment type="caution">
    <text evidence="10">The sequence shown here is derived from an EMBL/GenBank/DDBJ whole genome shotgun (WGS) entry which is preliminary data.</text>
</comment>
<sequence length="426" mass="44686">MEFVAVDDKIQQLRERTRSVAEAEVQTNVVTRDRNASWDQTLFTRLAEMGIVGALLPTAHNGLGATVLEAVAMLEGFGEGSGDAGLSLALGTHGVLCAVPIAKLGSFAQREHYLPRMASGEWLGGLALSEVDGCATETGPGITAVQQREGWLLGGRKPHVVNAPHAHHFVVTAVTATGERSAFLIDRNTPGLAVMPNAEPTAMRTCPSADLVLEDCQVPADAVLGRPGAATDELVPLLAALDRTCLLAPWLGIIREITRQTVALVTDQPFHQESLSSNGDGSPILPGQRSRGTHVPNPRSTLPTGPVAASEVTRPTLFGAPLVRSQAIRAAIVDMRTKVELGSDLLYRAAGQLDRPEPAPRQDAAAAKLFITRAAQDIARTAAGIAGLTPHHLAERAQRDSLLLAATGGGQEILRSVVAGALLGLG</sequence>
<dbReference type="RefSeq" id="WP_010311282.1">
    <property type="nucleotide sequence ID" value="NZ_CP061007.1"/>
</dbReference>
<gene>
    <name evidence="10" type="ORF">A8926_4105</name>
</gene>
<dbReference type="Gene3D" id="1.20.140.10">
    <property type="entry name" value="Butyryl-CoA Dehydrogenase, subunit A, domain 3"/>
    <property type="match status" value="1"/>
</dbReference>
<evidence type="ECO:0000259" key="9">
    <source>
        <dbReference type="Pfam" id="PF02771"/>
    </source>
</evidence>
<feature type="domain" description="Acyl-CoA dehydrogenase/oxidase N-terminal" evidence="9">
    <location>
        <begin position="9"/>
        <end position="121"/>
    </location>
</feature>
<keyword evidence="4 5" id="KW-0274">FAD</keyword>
<evidence type="ECO:0000256" key="4">
    <source>
        <dbReference type="ARBA" id="ARBA00022827"/>
    </source>
</evidence>
<dbReference type="Pfam" id="PF02771">
    <property type="entry name" value="Acyl-CoA_dh_N"/>
    <property type="match status" value="1"/>
</dbReference>
<dbReference type="AlphaFoldDB" id="A0A2N3Y046"/>
<dbReference type="InterPro" id="IPR006091">
    <property type="entry name" value="Acyl-CoA_Oxase/DH_mid-dom"/>
</dbReference>
<keyword evidence="11" id="KW-1185">Reference proteome</keyword>
<dbReference type="GO" id="GO:0050660">
    <property type="term" value="F:flavin adenine dinucleotide binding"/>
    <property type="evidence" value="ECO:0007669"/>
    <property type="project" value="InterPro"/>
</dbReference>
<evidence type="ECO:0000256" key="2">
    <source>
        <dbReference type="ARBA" id="ARBA00009347"/>
    </source>
</evidence>
<feature type="domain" description="Acyl-CoA oxidase/dehydrogenase middle" evidence="8">
    <location>
        <begin position="126"/>
        <end position="216"/>
    </location>
</feature>
<dbReference type="PANTHER" id="PTHR43884">
    <property type="entry name" value="ACYL-COA DEHYDROGENASE"/>
    <property type="match status" value="1"/>
</dbReference>
<protein>
    <submittedName>
        <fullName evidence="10">Alkylation response protein AidB-like acyl-CoA dehydrogenase</fullName>
    </submittedName>
</protein>
<dbReference type="Proteomes" id="UP000233786">
    <property type="component" value="Unassembled WGS sequence"/>
</dbReference>
<dbReference type="InterPro" id="IPR037069">
    <property type="entry name" value="AcylCoA_DH/ox_N_sf"/>
</dbReference>
<dbReference type="GO" id="GO:0003995">
    <property type="term" value="F:acyl-CoA dehydrogenase activity"/>
    <property type="evidence" value="ECO:0007669"/>
    <property type="project" value="TreeGrafter"/>
</dbReference>
<dbReference type="STRING" id="994479.GCA_000194155_05428"/>
<keyword evidence="3 5" id="KW-0285">Flavoprotein</keyword>
<comment type="similarity">
    <text evidence="2 5">Belongs to the acyl-CoA dehydrogenase family.</text>
</comment>